<organism evidence="2 3">
    <name type="scientific">Flavobacterium aquaticum</name>
    <dbReference type="NCBI Taxonomy" id="1236486"/>
    <lineage>
        <taxon>Bacteria</taxon>
        <taxon>Pseudomonadati</taxon>
        <taxon>Bacteroidota</taxon>
        <taxon>Flavobacteriia</taxon>
        <taxon>Flavobacteriales</taxon>
        <taxon>Flavobacteriaceae</taxon>
        <taxon>Flavobacterium</taxon>
    </lineage>
</organism>
<gene>
    <name evidence="2" type="ORF">B0I03_11018</name>
</gene>
<dbReference type="OrthoDB" id="1003442at2"/>
<evidence type="ECO:0000313" key="3">
    <source>
        <dbReference type="Proteomes" id="UP000249620"/>
    </source>
</evidence>
<dbReference type="NCBIfam" id="TIGR01764">
    <property type="entry name" value="excise"/>
    <property type="match status" value="1"/>
</dbReference>
<evidence type="ECO:0000313" key="2">
    <source>
        <dbReference type="EMBL" id="RAK19591.1"/>
    </source>
</evidence>
<dbReference type="InterPro" id="IPR041657">
    <property type="entry name" value="HTH_17"/>
</dbReference>
<dbReference type="Proteomes" id="UP000249620">
    <property type="component" value="Unassembled WGS sequence"/>
</dbReference>
<accession>A0A327YGH2</accession>
<evidence type="ECO:0000259" key="1">
    <source>
        <dbReference type="Pfam" id="PF12728"/>
    </source>
</evidence>
<keyword evidence="3" id="KW-1185">Reference proteome</keyword>
<dbReference type="AlphaFoldDB" id="A0A327YGH2"/>
<sequence length="186" mass="22059">MKTNIRIKKKCEYCKEEFVAKTTKTRYCCHRCNQKGYKQNMKQNKIATTEKATKLDIINVDELNKKDFLTAKEAAYILNMSLRTVYRLIQSKELNAYNFSERKTLVRRKDIDMYFDLSLNDINIDKSHLKELINLENSYTMDEVQKKYNISSSALFNLIKRLEIQKKQVGKHVLVRKEDIDKIFAP</sequence>
<dbReference type="Pfam" id="PF12728">
    <property type="entry name" value="HTH_17"/>
    <property type="match status" value="1"/>
</dbReference>
<proteinExistence type="predicted"/>
<dbReference type="GO" id="GO:0003677">
    <property type="term" value="F:DNA binding"/>
    <property type="evidence" value="ECO:0007669"/>
    <property type="project" value="InterPro"/>
</dbReference>
<protein>
    <submittedName>
        <fullName evidence="2">Excisionase family DNA binding protein</fullName>
    </submittedName>
</protein>
<dbReference type="InterPro" id="IPR010093">
    <property type="entry name" value="SinI_DNA-bd"/>
</dbReference>
<dbReference type="EMBL" id="QLMI01000010">
    <property type="protein sequence ID" value="RAK19591.1"/>
    <property type="molecule type" value="Genomic_DNA"/>
</dbReference>
<reference evidence="2 3" key="1">
    <citation type="submission" date="2018-06" db="EMBL/GenBank/DDBJ databases">
        <title>Genomic Encyclopedia of Type Strains, Phase III (KMG-III): the genomes of soil and plant-associated and newly described type strains.</title>
        <authorList>
            <person name="Whitman W."/>
        </authorList>
    </citation>
    <scope>NUCLEOTIDE SEQUENCE [LARGE SCALE GENOMIC DNA]</scope>
    <source>
        <strain evidence="2 3">CGMCC 1.12398</strain>
    </source>
</reference>
<feature type="domain" description="Helix-turn-helix" evidence="1">
    <location>
        <begin position="68"/>
        <end position="115"/>
    </location>
</feature>
<name>A0A327YGH2_9FLAO</name>
<comment type="caution">
    <text evidence="2">The sequence shown here is derived from an EMBL/GenBank/DDBJ whole genome shotgun (WGS) entry which is preliminary data.</text>
</comment>